<dbReference type="SUPFAM" id="SSF50685">
    <property type="entry name" value="Barwin-like endoglucanases"/>
    <property type="match status" value="1"/>
</dbReference>
<dbReference type="EMBL" id="MCGN01000003">
    <property type="protein sequence ID" value="ORY98809.1"/>
    <property type="molecule type" value="Genomic_DNA"/>
</dbReference>
<dbReference type="PANTHER" id="PTHR31836:SF28">
    <property type="entry name" value="SRCR DOMAIN-CONTAINING PROTEIN-RELATED"/>
    <property type="match status" value="1"/>
</dbReference>
<sequence length="155" mass="16481">MALLILTDSQPVKRAKCSKPAGALAHIAHDVLKKLSGTFSGSGTFFNPVKEGGPIGSCGPRESEKSHIVALNRIQYGDTSKKSHFCGKKVRINYKGKIVFAIINDACPGCAEGSLDMTPVIFNKLEAPKVGVIPITWCVVGTDGCEDEDADDECT</sequence>
<comment type="caution">
    <text evidence="2">The sequence shown here is derived from an EMBL/GenBank/DDBJ whole genome shotgun (WGS) entry which is preliminary data.</text>
</comment>
<organism evidence="2 3">
    <name type="scientific">Syncephalastrum racemosum</name>
    <name type="common">Filamentous fungus</name>
    <dbReference type="NCBI Taxonomy" id="13706"/>
    <lineage>
        <taxon>Eukaryota</taxon>
        <taxon>Fungi</taxon>
        <taxon>Fungi incertae sedis</taxon>
        <taxon>Mucoromycota</taxon>
        <taxon>Mucoromycotina</taxon>
        <taxon>Mucoromycetes</taxon>
        <taxon>Mucorales</taxon>
        <taxon>Syncephalastraceae</taxon>
        <taxon>Syncephalastrum</taxon>
    </lineage>
</organism>
<evidence type="ECO:0000313" key="3">
    <source>
        <dbReference type="Proteomes" id="UP000242180"/>
    </source>
</evidence>
<evidence type="ECO:0000313" key="2">
    <source>
        <dbReference type="EMBL" id="ORY98809.1"/>
    </source>
</evidence>
<keyword evidence="1" id="KW-0732">Signal</keyword>
<name>A0A1X2HIE5_SYNRA</name>
<dbReference type="STRING" id="13706.A0A1X2HIE5"/>
<evidence type="ECO:0000256" key="1">
    <source>
        <dbReference type="ARBA" id="ARBA00022729"/>
    </source>
</evidence>
<dbReference type="Gene3D" id="2.40.40.10">
    <property type="entry name" value="RlpA-like domain"/>
    <property type="match status" value="1"/>
</dbReference>
<accession>A0A1X2HIE5</accession>
<dbReference type="PANTHER" id="PTHR31836">
    <property type="match status" value="1"/>
</dbReference>
<dbReference type="InterPro" id="IPR036908">
    <property type="entry name" value="RlpA-like_sf"/>
</dbReference>
<dbReference type="AlphaFoldDB" id="A0A1X2HIE5"/>
<dbReference type="CDD" id="cd22191">
    <property type="entry name" value="DPBB_RlpA_EXP_N-like"/>
    <property type="match status" value="1"/>
</dbReference>
<proteinExistence type="predicted"/>
<gene>
    <name evidence="2" type="ORF">BCR43DRAFT_436023</name>
</gene>
<keyword evidence="3" id="KW-1185">Reference proteome</keyword>
<dbReference type="OMA" id="ICAMNIK"/>
<dbReference type="Proteomes" id="UP000242180">
    <property type="component" value="Unassembled WGS sequence"/>
</dbReference>
<dbReference type="InterPro" id="IPR051477">
    <property type="entry name" value="Expansin_CellWall"/>
</dbReference>
<dbReference type="InParanoid" id="A0A1X2HIE5"/>
<protein>
    <submittedName>
        <fullName evidence="2">RlpA-like double-psi beta-barrel-protein domain-containing protein-containing protein</fullName>
    </submittedName>
</protein>
<reference evidence="2 3" key="1">
    <citation type="submission" date="2016-07" db="EMBL/GenBank/DDBJ databases">
        <title>Pervasive Adenine N6-methylation of Active Genes in Fungi.</title>
        <authorList>
            <consortium name="DOE Joint Genome Institute"/>
            <person name="Mondo S.J."/>
            <person name="Dannebaum R.O."/>
            <person name="Kuo R.C."/>
            <person name="Labutti K."/>
            <person name="Haridas S."/>
            <person name="Kuo A."/>
            <person name="Salamov A."/>
            <person name="Ahrendt S.R."/>
            <person name="Lipzen A."/>
            <person name="Sullivan W."/>
            <person name="Andreopoulos W.B."/>
            <person name="Clum A."/>
            <person name="Lindquist E."/>
            <person name="Daum C."/>
            <person name="Ramamoorthy G.K."/>
            <person name="Gryganskyi A."/>
            <person name="Culley D."/>
            <person name="Magnuson J.K."/>
            <person name="James T.Y."/>
            <person name="O'Malley M.A."/>
            <person name="Stajich J.E."/>
            <person name="Spatafora J.W."/>
            <person name="Visel A."/>
            <person name="Grigoriev I.V."/>
        </authorList>
    </citation>
    <scope>NUCLEOTIDE SEQUENCE [LARGE SCALE GENOMIC DNA]</scope>
    <source>
        <strain evidence="2 3">NRRL 2496</strain>
    </source>
</reference>
<dbReference type="OrthoDB" id="623670at2759"/>